<feature type="domain" description="FF" evidence="4">
    <location>
        <begin position="187"/>
        <end position="241"/>
    </location>
</feature>
<dbReference type="Pfam" id="PF01846">
    <property type="entry name" value="FF"/>
    <property type="match status" value="1"/>
</dbReference>
<dbReference type="SUPFAM" id="SSF51045">
    <property type="entry name" value="WW domain"/>
    <property type="match status" value="1"/>
</dbReference>
<dbReference type="PANTHER" id="PTHR15377">
    <property type="entry name" value="TRANSCRIPTION ELONGATION REGULATOR 1"/>
    <property type="match status" value="1"/>
</dbReference>
<keyword evidence="1" id="KW-0677">Repeat</keyword>
<evidence type="ECO:0000256" key="1">
    <source>
        <dbReference type="ARBA" id="ARBA00022737"/>
    </source>
</evidence>
<dbReference type="Gene3D" id="2.20.70.10">
    <property type="match status" value="1"/>
</dbReference>
<dbReference type="InterPro" id="IPR036517">
    <property type="entry name" value="FF_domain_sf"/>
</dbReference>
<dbReference type="InterPro" id="IPR036020">
    <property type="entry name" value="WW_dom_sf"/>
</dbReference>
<dbReference type="PROSITE" id="PS01159">
    <property type="entry name" value="WW_DOMAIN_1"/>
    <property type="match status" value="1"/>
</dbReference>
<dbReference type="Pfam" id="PF00397">
    <property type="entry name" value="WW"/>
    <property type="match status" value="1"/>
</dbReference>
<dbReference type="GO" id="GO:0005634">
    <property type="term" value="C:nucleus"/>
    <property type="evidence" value="ECO:0007669"/>
    <property type="project" value="TreeGrafter"/>
</dbReference>
<accession>A0A9W8FYE3</accession>
<dbReference type="SMART" id="SM00441">
    <property type="entry name" value="FF"/>
    <property type="match status" value="2"/>
</dbReference>
<evidence type="ECO:0000259" key="3">
    <source>
        <dbReference type="PROSITE" id="PS50020"/>
    </source>
</evidence>
<dbReference type="SMART" id="SM00456">
    <property type="entry name" value="WW"/>
    <property type="match status" value="2"/>
</dbReference>
<evidence type="ECO:0008006" key="7">
    <source>
        <dbReference type="Google" id="ProtNLM"/>
    </source>
</evidence>
<feature type="domain" description="WW" evidence="3">
    <location>
        <begin position="102"/>
        <end position="129"/>
    </location>
</feature>
<proteinExistence type="predicted"/>
<evidence type="ECO:0000259" key="4">
    <source>
        <dbReference type="PROSITE" id="PS51676"/>
    </source>
</evidence>
<dbReference type="AlphaFoldDB" id="A0A9W8FYE3"/>
<dbReference type="PANTHER" id="PTHR15377:SF3">
    <property type="entry name" value="WW DOMAIN-CONTAINING PROTEIN"/>
    <property type="match status" value="1"/>
</dbReference>
<dbReference type="InterPro" id="IPR001202">
    <property type="entry name" value="WW_dom"/>
</dbReference>
<evidence type="ECO:0000256" key="2">
    <source>
        <dbReference type="SAM" id="MobiDB-lite"/>
    </source>
</evidence>
<dbReference type="GO" id="GO:0070063">
    <property type="term" value="F:RNA polymerase binding"/>
    <property type="evidence" value="ECO:0007669"/>
    <property type="project" value="InterPro"/>
</dbReference>
<evidence type="ECO:0000313" key="6">
    <source>
        <dbReference type="Proteomes" id="UP001151518"/>
    </source>
</evidence>
<gene>
    <name evidence="5" type="ORF">GGI25_005569</name>
</gene>
<evidence type="ECO:0000313" key="5">
    <source>
        <dbReference type="EMBL" id="KAJ2671204.1"/>
    </source>
</evidence>
<dbReference type="GO" id="GO:0003712">
    <property type="term" value="F:transcription coregulator activity"/>
    <property type="evidence" value="ECO:0007669"/>
    <property type="project" value="TreeGrafter"/>
</dbReference>
<dbReference type="PROSITE" id="PS51676">
    <property type="entry name" value="FF"/>
    <property type="match status" value="1"/>
</dbReference>
<dbReference type="CDD" id="cd00201">
    <property type="entry name" value="WW"/>
    <property type="match status" value="1"/>
</dbReference>
<name>A0A9W8FYE3_9FUNG</name>
<reference evidence="5" key="1">
    <citation type="submission" date="2022-07" db="EMBL/GenBank/DDBJ databases">
        <title>Phylogenomic reconstructions and comparative analyses of Kickxellomycotina fungi.</title>
        <authorList>
            <person name="Reynolds N.K."/>
            <person name="Stajich J.E."/>
            <person name="Barry K."/>
            <person name="Grigoriev I.V."/>
            <person name="Crous P."/>
            <person name="Smith M.E."/>
        </authorList>
    </citation>
    <scope>NUCLEOTIDE SEQUENCE</scope>
    <source>
        <strain evidence="5">NRRL 3115</strain>
    </source>
</reference>
<dbReference type="OrthoDB" id="410044at2759"/>
<feature type="compositionally biased region" description="Acidic residues" evidence="2">
    <location>
        <begin position="167"/>
        <end position="177"/>
    </location>
</feature>
<dbReference type="PROSITE" id="PS50020">
    <property type="entry name" value="WW_DOMAIN_2"/>
    <property type="match status" value="1"/>
</dbReference>
<dbReference type="InterPro" id="IPR045148">
    <property type="entry name" value="TCRG1-like"/>
</dbReference>
<organism evidence="5 6">
    <name type="scientific">Coemansia spiralis</name>
    <dbReference type="NCBI Taxonomy" id="417178"/>
    <lineage>
        <taxon>Eukaryota</taxon>
        <taxon>Fungi</taxon>
        <taxon>Fungi incertae sedis</taxon>
        <taxon>Zoopagomycota</taxon>
        <taxon>Kickxellomycotina</taxon>
        <taxon>Kickxellomycetes</taxon>
        <taxon>Kickxellales</taxon>
        <taxon>Kickxellaceae</taxon>
        <taxon>Coemansia</taxon>
    </lineage>
</organism>
<sequence>MKANLLPPEVLMNTGHDWAIFQAPLDPKDRPFMPGEVYYYERNNGITTWIKPFDYIMPPKDEAFRVGEQWRKEEIERRLAETRKKAKLDKPISQTQIADSLWSCVDTEQGRVYYYNKETKVSCWDKPDEVAELETRMADDEDAVEGTEMNVEDAEWMLTEMGEAIDEEMSEEDEQAAEAEKQPKLSKDERISEFRQMLVEANVNPFGTWDMQLDRFLGDPRYLLIETDEERQDMFDAVCREVIERRRQETKQPKATMAISKPSTPMEPFDELLHEKVTKKMSFAKFCQRNLKDPRYLSLKTSRDREKRFLKHLDALGLSK</sequence>
<feature type="region of interest" description="Disordered" evidence="2">
    <location>
        <begin position="167"/>
        <end position="186"/>
    </location>
</feature>
<dbReference type="Proteomes" id="UP001151518">
    <property type="component" value="Unassembled WGS sequence"/>
</dbReference>
<protein>
    <recommendedName>
        <fullName evidence="7">WW domain-containing protein</fullName>
    </recommendedName>
</protein>
<dbReference type="SUPFAM" id="SSF81698">
    <property type="entry name" value="FF domain"/>
    <property type="match status" value="2"/>
</dbReference>
<dbReference type="EMBL" id="JANBTW010000107">
    <property type="protein sequence ID" value="KAJ2671204.1"/>
    <property type="molecule type" value="Genomic_DNA"/>
</dbReference>
<dbReference type="InterPro" id="IPR002713">
    <property type="entry name" value="FF_domain"/>
</dbReference>
<dbReference type="Gene3D" id="1.10.10.440">
    <property type="entry name" value="FF domain"/>
    <property type="match status" value="2"/>
</dbReference>
<comment type="caution">
    <text evidence="5">The sequence shown here is derived from an EMBL/GenBank/DDBJ whole genome shotgun (WGS) entry which is preliminary data.</text>
</comment>